<reference evidence="5" key="1">
    <citation type="journal article" date="2011" name="Science">
        <title>The plant cell wall-decomposing machinery underlies the functional diversity of forest fungi.</title>
        <authorList>
            <person name="Eastwood D.C."/>
            <person name="Floudas D."/>
            <person name="Binder M."/>
            <person name="Majcherczyk A."/>
            <person name="Schneider P."/>
            <person name="Aerts A."/>
            <person name="Asiegbu F.O."/>
            <person name="Baker S.E."/>
            <person name="Barry K."/>
            <person name="Bendiksby M."/>
            <person name="Blumentritt M."/>
            <person name="Coutinho P.M."/>
            <person name="Cullen D."/>
            <person name="de Vries R.P."/>
            <person name="Gathman A."/>
            <person name="Goodell B."/>
            <person name="Henrissat B."/>
            <person name="Ihrmark K."/>
            <person name="Kauserud H."/>
            <person name="Kohler A."/>
            <person name="LaButti K."/>
            <person name="Lapidus A."/>
            <person name="Lavin J.L."/>
            <person name="Lee Y.-H."/>
            <person name="Lindquist E."/>
            <person name="Lilly W."/>
            <person name="Lucas S."/>
            <person name="Morin E."/>
            <person name="Murat C."/>
            <person name="Oguiza J.A."/>
            <person name="Park J."/>
            <person name="Pisabarro A.G."/>
            <person name="Riley R."/>
            <person name="Rosling A."/>
            <person name="Salamov A."/>
            <person name="Schmidt O."/>
            <person name="Schmutz J."/>
            <person name="Skrede I."/>
            <person name="Stenlid J."/>
            <person name="Wiebenga A."/>
            <person name="Xie X."/>
            <person name="Kuees U."/>
            <person name="Hibbett D.S."/>
            <person name="Hoffmeister D."/>
            <person name="Hoegberg N."/>
            <person name="Martin F."/>
            <person name="Grigoriev I.V."/>
            <person name="Watkinson S.C."/>
        </authorList>
    </citation>
    <scope>NUCLEOTIDE SEQUENCE [LARGE SCALE GENOMIC DNA]</scope>
    <source>
        <strain evidence="5">strain S7.3</strain>
    </source>
</reference>
<dbReference type="InterPro" id="IPR050426">
    <property type="entry name" value="Glycosyltransferase_28"/>
</dbReference>
<accession>F8Q6X2</accession>
<dbReference type="FunFam" id="3.40.50.2000:FF:000009">
    <property type="entry name" value="Sterol 3-beta-glucosyltransferase UGT80A2"/>
    <property type="match status" value="1"/>
</dbReference>
<dbReference type="SUPFAM" id="SSF53756">
    <property type="entry name" value="UDP-Glycosyltransferase/glycogen phosphorylase"/>
    <property type="match status" value="1"/>
</dbReference>
<dbReference type="HOGENOM" id="CLU_000537_8_4_1"/>
<dbReference type="FunFam" id="3.40.50.2000:FF:000268">
    <property type="entry name" value="Glycosyltransferase family 1 protein"/>
    <property type="match status" value="1"/>
</dbReference>
<keyword evidence="1 4" id="KW-0808">Transferase</keyword>
<dbReference type="Pfam" id="PF03033">
    <property type="entry name" value="Glyco_transf_28"/>
    <property type="match status" value="1"/>
</dbReference>
<dbReference type="CDD" id="cd03784">
    <property type="entry name" value="GT1_Gtf-like"/>
    <property type="match status" value="1"/>
</dbReference>
<dbReference type="GO" id="GO:0016906">
    <property type="term" value="F:sterol 3-beta-glucosyltransferase activity"/>
    <property type="evidence" value="ECO:0007669"/>
    <property type="project" value="UniProtKB-ARBA"/>
</dbReference>
<evidence type="ECO:0000313" key="5">
    <source>
        <dbReference type="Proteomes" id="UP000008063"/>
    </source>
</evidence>
<sequence length="563" mass="61576">LGQGLASFARVSDDGRITISLDLKKKLPELPEGHAAEVEEFALDAQARKDVPLLNIVIMIVGSRGDVQPYVALGKLLLRDGHRIRIATHETFRSFVQDAGLEFFDVGGDPQALMSYMVKNPGLIPGMESLTNGDIGRKRKMLAEMMNGCWKACTDPDDENGQTFVADAIISNPPAFAHIHCAEALGIPLLLTFSNPTTSFPHPLVNLSASNAEPGLSNYLSYALVDLFTWQGIGDIVNEFRTRALRLKPLTLRSGSGLVDRLKIPWTYCMSPALVPPPKDWKSHIDITGFYFLDLATSYKPPDDLAAFLARGPPPVYIGFGSIVIDDPEAMTELIFDATAQASVRAVVSAGWGGLGGVTIPDHIHILGNVPHDWLFSRVSAVVHHGGAGTTAVGLRMGRPTVVVPFFGDQPFWGMMIHKGGAGPKPIPHKELSVENLRDAIKFALRPSARQAAQSMAEKIKGEDGLKKGVDSFYRHLPLLNMRCDLDSTRVAVWWSTEYCIRLSAFAAQTLADAQLLDLQELDLHRPKEYDTRKEITDPVTGGASAIFWTITHYYTGIAQIFT</sequence>
<feature type="domain" description="Erythromycin biosynthesis protein CIII-like C-terminal" evidence="3">
    <location>
        <begin position="359"/>
        <end position="459"/>
    </location>
</feature>
<protein>
    <submittedName>
        <fullName evidence="4">Glycosyltransferase family 1 protein</fullName>
    </submittedName>
</protein>
<dbReference type="Gene3D" id="3.40.50.2000">
    <property type="entry name" value="Glycogen Phosphorylase B"/>
    <property type="match status" value="2"/>
</dbReference>
<evidence type="ECO:0000256" key="1">
    <source>
        <dbReference type="ARBA" id="ARBA00022679"/>
    </source>
</evidence>
<dbReference type="OMA" id="WIREHGI"/>
<keyword evidence="5" id="KW-1185">Reference proteome</keyword>
<dbReference type="InterPro" id="IPR002213">
    <property type="entry name" value="UDP_glucos_trans"/>
</dbReference>
<name>F8Q6X2_SERL3</name>
<organism evidence="5">
    <name type="scientific">Serpula lacrymans var. lacrymans (strain S7.3)</name>
    <name type="common">Dry rot fungus</name>
    <dbReference type="NCBI Taxonomy" id="936435"/>
    <lineage>
        <taxon>Eukaryota</taxon>
        <taxon>Fungi</taxon>
        <taxon>Dikarya</taxon>
        <taxon>Basidiomycota</taxon>
        <taxon>Agaricomycotina</taxon>
        <taxon>Agaricomycetes</taxon>
        <taxon>Agaricomycetidae</taxon>
        <taxon>Boletales</taxon>
        <taxon>Coniophorineae</taxon>
        <taxon>Serpulaceae</taxon>
        <taxon>Serpula</taxon>
    </lineage>
</organism>
<dbReference type="GO" id="GO:0005975">
    <property type="term" value="P:carbohydrate metabolic process"/>
    <property type="evidence" value="ECO:0007669"/>
    <property type="project" value="InterPro"/>
</dbReference>
<dbReference type="PANTHER" id="PTHR48050">
    <property type="entry name" value="STEROL 3-BETA-GLUCOSYLTRANSFERASE"/>
    <property type="match status" value="1"/>
</dbReference>
<dbReference type="InterPro" id="IPR010610">
    <property type="entry name" value="EryCIII-like_C"/>
</dbReference>
<evidence type="ECO:0000259" key="2">
    <source>
        <dbReference type="Pfam" id="PF03033"/>
    </source>
</evidence>
<dbReference type="InterPro" id="IPR004276">
    <property type="entry name" value="GlycoTrans_28_N"/>
</dbReference>
<dbReference type="Pfam" id="PF06722">
    <property type="entry name" value="EryCIII-like_C"/>
    <property type="match status" value="1"/>
</dbReference>
<dbReference type="EMBL" id="GL945484">
    <property type="protein sequence ID" value="EGN96360.1"/>
    <property type="molecule type" value="Genomic_DNA"/>
</dbReference>
<feature type="non-terminal residue" evidence="4">
    <location>
        <position position="1"/>
    </location>
</feature>
<feature type="domain" description="Glycosyltransferase family 28 N-terminal" evidence="2">
    <location>
        <begin position="56"/>
        <end position="198"/>
    </location>
</feature>
<dbReference type="eggNOG" id="KOG1192">
    <property type="taxonomic scope" value="Eukaryota"/>
</dbReference>
<evidence type="ECO:0000313" key="4">
    <source>
        <dbReference type="EMBL" id="EGN96360.1"/>
    </source>
</evidence>
<dbReference type="InParanoid" id="F8Q6X2"/>
<gene>
    <name evidence="4" type="ORF">SERLA73DRAFT_58864</name>
</gene>
<dbReference type="STRING" id="936435.F8Q6X2"/>
<evidence type="ECO:0000259" key="3">
    <source>
        <dbReference type="Pfam" id="PF06722"/>
    </source>
</evidence>
<dbReference type="PANTHER" id="PTHR48050:SF13">
    <property type="entry name" value="STEROL 3-BETA-GLUCOSYLTRANSFERASE UGT80A2"/>
    <property type="match status" value="1"/>
</dbReference>
<dbReference type="AlphaFoldDB" id="F8Q6X2"/>
<proteinExistence type="predicted"/>
<dbReference type="Proteomes" id="UP000008063">
    <property type="component" value="Unassembled WGS sequence"/>
</dbReference>
<dbReference type="OrthoDB" id="2652494at2759"/>